<dbReference type="InParanoid" id="A0A804U5S1"/>
<reference evidence="1" key="1">
    <citation type="submission" date="2021-05" db="UniProtKB">
        <authorList>
            <consortium name="EnsemblPlants"/>
        </authorList>
    </citation>
    <scope>IDENTIFICATION</scope>
    <source>
        <strain evidence="1">subsp. malaccensis</strain>
    </source>
</reference>
<sequence>MEVWALEGFVLGATVIGGIVYNPEDAPFSIARSRTYLFIAILQKNFLVSEKNLLFYREG</sequence>
<protein>
    <recommendedName>
        <fullName evidence="3">DNA-directed RNA polymerase</fullName>
    </recommendedName>
</protein>
<dbReference type="EnsemblPlants" id="mito6_t00080.1">
    <property type="protein sequence ID" value="mito6_p00080.1"/>
    <property type="gene ID" value="mito6_g00080"/>
</dbReference>
<keyword evidence="2" id="KW-1185">Reference proteome</keyword>
<evidence type="ECO:0000313" key="2">
    <source>
        <dbReference type="Proteomes" id="UP000012960"/>
    </source>
</evidence>
<dbReference type="AlphaFoldDB" id="A0A804U5S1"/>
<name>A0A804U5S1_MUSAM</name>
<dbReference type="Gramene" id="mito6_t00080.1">
    <property type="protein sequence ID" value="mito6_p00080.1"/>
    <property type="gene ID" value="mito6_g00080"/>
</dbReference>
<accession>A0A804U5S1</accession>
<evidence type="ECO:0000313" key="1">
    <source>
        <dbReference type="EnsemblPlants" id="mito6_p00080.1"/>
    </source>
</evidence>
<proteinExistence type="predicted"/>
<organism evidence="1 2">
    <name type="scientific">Musa acuminata subsp. malaccensis</name>
    <name type="common">Wild banana</name>
    <name type="synonym">Musa malaccensis</name>
    <dbReference type="NCBI Taxonomy" id="214687"/>
    <lineage>
        <taxon>Eukaryota</taxon>
        <taxon>Viridiplantae</taxon>
        <taxon>Streptophyta</taxon>
        <taxon>Embryophyta</taxon>
        <taxon>Tracheophyta</taxon>
        <taxon>Spermatophyta</taxon>
        <taxon>Magnoliopsida</taxon>
        <taxon>Liliopsida</taxon>
        <taxon>Zingiberales</taxon>
        <taxon>Musaceae</taxon>
        <taxon>Musa</taxon>
    </lineage>
</organism>
<dbReference type="Proteomes" id="UP000012960">
    <property type="component" value="Unplaced"/>
</dbReference>
<evidence type="ECO:0008006" key="3">
    <source>
        <dbReference type="Google" id="ProtNLM"/>
    </source>
</evidence>